<dbReference type="AlphaFoldDB" id="A0A6S7KIU3"/>
<evidence type="ECO:0000256" key="2">
    <source>
        <dbReference type="SAM" id="MobiDB-lite"/>
    </source>
</evidence>
<sequence>MSLLVSDCSPWRSSDLFSCYTKPTYLFLSDRLLEFDEGIEALEAAIEFKTDSINTQKNKLGVEKPEFSQNELVAKLNSLGREDAIFLLSKYFEKVISHRENERKQQVKCDDMTLRVDEQDRVIRELERGFQQADLRAERRLTDQAKEYEQRVQFLMKQVNDMEQHTSEKDGRIHELEKDLYYYKKVSRDLKKRLRELAGKDGVLDSMQTMSVQSEAPSEAELRLTVEVKSQDKKENKFSDGNIK</sequence>
<accession>A0A6S7KIU3</accession>
<evidence type="ECO:0000313" key="3">
    <source>
        <dbReference type="EMBL" id="CAB4042774.1"/>
    </source>
</evidence>
<feature type="non-terminal residue" evidence="3">
    <location>
        <position position="244"/>
    </location>
</feature>
<proteinExistence type="predicted"/>
<evidence type="ECO:0000313" key="4">
    <source>
        <dbReference type="Proteomes" id="UP001152795"/>
    </source>
</evidence>
<keyword evidence="1" id="KW-0175">Coiled coil</keyword>
<feature type="region of interest" description="Disordered" evidence="2">
    <location>
        <begin position="205"/>
        <end position="244"/>
    </location>
</feature>
<evidence type="ECO:0000256" key="1">
    <source>
        <dbReference type="SAM" id="Coils"/>
    </source>
</evidence>
<name>A0A6S7KIU3_PARCT</name>
<comment type="caution">
    <text evidence="3">The sequence shown here is derived from an EMBL/GenBank/DDBJ whole genome shotgun (WGS) entry which is preliminary data.</text>
</comment>
<dbReference type="OrthoDB" id="3176171at2759"/>
<reference evidence="3" key="1">
    <citation type="submission" date="2020-04" db="EMBL/GenBank/DDBJ databases">
        <authorList>
            <person name="Alioto T."/>
            <person name="Alioto T."/>
            <person name="Gomez Garrido J."/>
        </authorList>
    </citation>
    <scope>NUCLEOTIDE SEQUENCE</scope>
    <source>
        <strain evidence="3">A484AB</strain>
    </source>
</reference>
<feature type="compositionally biased region" description="Polar residues" evidence="2">
    <location>
        <begin position="206"/>
        <end position="216"/>
    </location>
</feature>
<keyword evidence="4" id="KW-1185">Reference proteome</keyword>
<organism evidence="3 4">
    <name type="scientific">Paramuricea clavata</name>
    <name type="common">Red gorgonian</name>
    <name type="synonym">Violescent sea-whip</name>
    <dbReference type="NCBI Taxonomy" id="317549"/>
    <lineage>
        <taxon>Eukaryota</taxon>
        <taxon>Metazoa</taxon>
        <taxon>Cnidaria</taxon>
        <taxon>Anthozoa</taxon>
        <taxon>Octocorallia</taxon>
        <taxon>Malacalcyonacea</taxon>
        <taxon>Plexauridae</taxon>
        <taxon>Paramuricea</taxon>
    </lineage>
</organism>
<gene>
    <name evidence="3" type="ORF">PACLA_8A042172</name>
</gene>
<protein>
    <submittedName>
        <fullName evidence="3">Kinesin KIF27</fullName>
    </submittedName>
</protein>
<dbReference type="Proteomes" id="UP001152795">
    <property type="component" value="Unassembled WGS sequence"/>
</dbReference>
<feature type="coiled-coil region" evidence="1">
    <location>
        <begin position="138"/>
        <end position="165"/>
    </location>
</feature>
<feature type="compositionally biased region" description="Basic and acidic residues" evidence="2">
    <location>
        <begin position="220"/>
        <end position="244"/>
    </location>
</feature>
<dbReference type="EMBL" id="CACRXK020030790">
    <property type="protein sequence ID" value="CAB4042774.1"/>
    <property type="molecule type" value="Genomic_DNA"/>
</dbReference>